<evidence type="ECO:0000256" key="1">
    <source>
        <dbReference type="SAM" id="MobiDB-lite"/>
    </source>
</evidence>
<name>A0AAE1QQP9_9SOLA</name>
<feature type="compositionally biased region" description="Basic and acidic residues" evidence="1">
    <location>
        <begin position="115"/>
        <end position="136"/>
    </location>
</feature>
<reference evidence="2" key="1">
    <citation type="submission" date="2023-12" db="EMBL/GenBank/DDBJ databases">
        <title>Genome assembly of Anisodus tanguticus.</title>
        <authorList>
            <person name="Wang Y.-J."/>
        </authorList>
    </citation>
    <scope>NUCLEOTIDE SEQUENCE</scope>
    <source>
        <strain evidence="2">KB-2021</strain>
        <tissue evidence="2">Leaf</tissue>
    </source>
</reference>
<evidence type="ECO:0000313" key="3">
    <source>
        <dbReference type="Proteomes" id="UP001291623"/>
    </source>
</evidence>
<feature type="region of interest" description="Disordered" evidence="1">
    <location>
        <begin position="27"/>
        <end position="48"/>
    </location>
</feature>
<sequence>MLGCRDEVVKSFLDTVSLLKEGGTCGGSGAHIQGEELSSPKKDKTYGSPPVTVSAISVAEISVNESPTCFTLPADVDSKEVSPTKLVDLDSGEPETEVEETPLVKKSSRKPLMRNKKDVELRELGARDGGSMDKKVSPHSSKKRNSVADKEPKSSSKKQKRDLTESERKEILMSQKVLKGWVFYSEIANQLGMKEVIEIVEAKKWNHLFQPYVVVLFEAEVSEFYGSLLVTDGGCNTACLCKWH</sequence>
<comment type="caution">
    <text evidence="2">The sequence shown here is derived from an EMBL/GenBank/DDBJ whole genome shotgun (WGS) entry which is preliminary data.</text>
</comment>
<proteinExistence type="predicted"/>
<accession>A0AAE1QQP9</accession>
<dbReference type="AlphaFoldDB" id="A0AAE1QQP9"/>
<organism evidence="2 3">
    <name type="scientific">Anisodus tanguticus</name>
    <dbReference type="NCBI Taxonomy" id="243964"/>
    <lineage>
        <taxon>Eukaryota</taxon>
        <taxon>Viridiplantae</taxon>
        <taxon>Streptophyta</taxon>
        <taxon>Embryophyta</taxon>
        <taxon>Tracheophyta</taxon>
        <taxon>Spermatophyta</taxon>
        <taxon>Magnoliopsida</taxon>
        <taxon>eudicotyledons</taxon>
        <taxon>Gunneridae</taxon>
        <taxon>Pentapetalae</taxon>
        <taxon>asterids</taxon>
        <taxon>lamiids</taxon>
        <taxon>Solanales</taxon>
        <taxon>Solanaceae</taxon>
        <taxon>Solanoideae</taxon>
        <taxon>Hyoscyameae</taxon>
        <taxon>Anisodus</taxon>
    </lineage>
</organism>
<dbReference type="Proteomes" id="UP001291623">
    <property type="component" value="Unassembled WGS sequence"/>
</dbReference>
<feature type="compositionally biased region" description="Acidic residues" evidence="1">
    <location>
        <begin position="90"/>
        <end position="100"/>
    </location>
</feature>
<gene>
    <name evidence="2" type="ORF">RND71_042458</name>
</gene>
<evidence type="ECO:0000313" key="2">
    <source>
        <dbReference type="EMBL" id="KAK4337971.1"/>
    </source>
</evidence>
<dbReference type="EMBL" id="JAVYJV010000024">
    <property type="protein sequence ID" value="KAK4337971.1"/>
    <property type="molecule type" value="Genomic_DNA"/>
</dbReference>
<feature type="region of interest" description="Disordered" evidence="1">
    <location>
        <begin position="85"/>
        <end position="166"/>
    </location>
</feature>
<protein>
    <submittedName>
        <fullName evidence="2">Uncharacterized protein</fullName>
    </submittedName>
</protein>
<keyword evidence="3" id="KW-1185">Reference proteome</keyword>